<evidence type="ECO:0000256" key="1">
    <source>
        <dbReference type="ARBA" id="ARBA00004196"/>
    </source>
</evidence>
<dbReference type="Gene3D" id="2.60.120.260">
    <property type="entry name" value="Galactose-binding domain-like"/>
    <property type="match status" value="1"/>
</dbReference>
<dbReference type="OMA" id="NDACRGH"/>
<dbReference type="EMBL" id="KK198761">
    <property type="protein sequence ID" value="KCW55836.1"/>
    <property type="molecule type" value="Genomic_DNA"/>
</dbReference>
<evidence type="ECO:0000256" key="6">
    <source>
        <dbReference type="SAM" id="SignalP"/>
    </source>
</evidence>
<dbReference type="AlphaFoldDB" id="A0A059AQ67"/>
<dbReference type="PANTHER" id="PTHR31265:SF28">
    <property type="entry name" value="EMB|CAB87702.1"/>
    <property type="match status" value="1"/>
</dbReference>
<sequence>MEMASALVLQFLLLGFASAGKTRFIFSSSKRQKEETFTFHPLFPSTDFPCLWSTLSPAGVLQNPDFETPPPGSPANSTAPFLLGENNTLPGWSFGGQVYYLTESGGGHAVQLGQDGRINQTFAASATDSADYLLTFAVASPGGANCLSNGSVVISAPDSQGVFPAGQRAVYGQFLGSWGDGEAIDLVIASETTESDANATCWPIVDSILLKSIASLVKANDNELVNGGFEFGPDFLADSAEGVLLQAAQSPVQSPLRQWSILGTVKYIDAKHFFVPQGNAAVEIVSGNSSGIQTAAQLTKDSSYTLEFMLGDRNDSCIGDFEVRAQAGSVLQNYTIQSKGTGSAQKFSFKFKADSDTGTTPISFVSYTSSQTKDGVFCGPVVDDVV</sequence>
<evidence type="ECO:0000256" key="4">
    <source>
        <dbReference type="ARBA" id="ARBA00022729"/>
    </source>
</evidence>
<dbReference type="eggNOG" id="ENOG502QPTT">
    <property type="taxonomic scope" value="Eukaryota"/>
</dbReference>
<dbReference type="GO" id="GO:0009505">
    <property type="term" value="C:plant-type cell wall"/>
    <property type="evidence" value="ECO:0000318"/>
    <property type="project" value="GO_Central"/>
</dbReference>
<dbReference type="InParanoid" id="A0A059AQ67"/>
<keyword evidence="4 6" id="KW-0732">Signal</keyword>
<feature type="non-terminal residue" evidence="8">
    <location>
        <position position="386"/>
    </location>
</feature>
<organism evidence="8">
    <name type="scientific">Eucalyptus grandis</name>
    <name type="common">Flooded gum</name>
    <dbReference type="NCBI Taxonomy" id="71139"/>
    <lineage>
        <taxon>Eukaryota</taxon>
        <taxon>Viridiplantae</taxon>
        <taxon>Streptophyta</taxon>
        <taxon>Embryophyta</taxon>
        <taxon>Tracheophyta</taxon>
        <taxon>Spermatophyta</taxon>
        <taxon>Magnoliopsida</taxon>
        <taxon>eudicotyledons</taxon>
        <taxon>Gunneridae</taxon>
        <taxon>Pentapetalae</taxon>
        <taxon>rosids</taxon>
        <taxon>malvids</taxon>
        <taxon>Myrtales</taxon>
        <taxon>Myrtaceae</taxon>
        <taxon>Myrtoideae</taxon>
        <taxon>Eucalypteae</taxon>
        <taxon>Eucalyptus</taxon>
    </lineage>
</organism>
<dbReference type="PANTHER" id="PTHR31265">
    <property type="entry name" value="OS02G0527500 PROTEIN-RELATED"/>
    <property type="match status" value="1"/>
</dbReference>
<accession>A0A059AQ67</accession>
<dbReference type="InterPro" id="IPR006946">
    <property type="entry name" value="DGR2-like_dom"/>
</dbReference>
<feature type="domain" description="DUF642" evidence="7">
    <location>
        <begin position="59"/>
        <end position="211"/>
    </location>
</feature>
<dbReference type="GO" id="GO:0005576">
    <property type="term" value="C:extracellular region"/>
    <property type="evidence" value="ECO:0007669"/>
    <property type="project" value="UniProtKB-SubCell"/>
</dbReference>
<reference evidence="8" key="1">
    <citation type="submission" date="2013-07" db="EMBL/GenBank/DDBJ databases">
        <title>The genome of Eucalyptus grandis.</title>
        <authorList>
            <person name="Schmutz J."/>
            <person name="Hayes R."/>
            <person name="Myburg A."/>
            <person name="Tuskan G."/>
            <person name="Grattapaglia D."/>
            <person name="Rokhsar D.S."/>
        </authorList>
    </citation>
    <scope>NUCLEOTIDE SEQUENCE</scope>
    <source>
        <tissue evidence="8">Leaf extractions</tissue>
    </source>
</reference>
<feature type="chain" id="PRO_5001568020" description="DUF642 domain-containing protein" evidence="6">
    <location>
        <begin position="20"/>
        <end position="386"/>
    </location>
</feature>
<dbReference type="GO" id="GO:0030234">
    <property type="term" value="F:enzyme regulator activity"/>
    <property type="evidence" value="ECO:0000318"/>
    <property type="project" value="GO_Central"/>
</dbReference>
<evidence type="ECO:0000259" key="7">
    <source>
        <dbReference type="Pfam" id="PF04862"/>
    </source>
</evidence>
<gene>
    <name evidence="8" type="ORF">EUGRSUZ_I01650</name>
</gene>
<feature type="domain" description="DUF642" evidence="7">
    <location>
        <begin position="223"/>
        <end position="385"/>
    </location>
</feature>
<dbReference type="InterPro" id="IPR052437">
    <property type="entry name" value="Pectin_Meth_Modulator"/>
</dbReference>
<protein>
    <recommendedName>
        <fullName evidence="7">DUF642 domain-containing protein</fullName>
    </recommendedName>
</protein>
<evidence type="ECO:0000256" key="5">
    <source>
        <dbReference type="ARBA" id="ARBA00023180"/>
    </source>
</evidence>
<dbReference type="Pfam" id="PF04862">
    <property type="entry name" value="DUF642"/>
    <property type="match status" value="2"/>
</dbReference>
<dbReference type="FunCoup" id="A0A059AQ67">
    <property type="interactions" value="261"/>
</dbReference>
<name>A0A059AQ67_EUCGR</name>
<proteinExistence type="predicted"/>
<evidence type="ECO:0000256" key="2">
    <source>
        <dbReference type="ARBA" id="ARBA00004613"/>
    </source>
</evidence>
<evidence type="ECO:0000256" key="3">
    <source>
        <dbReference type="ARBA" id="ARBA00022525"/>
    </source>
</evidence>
<keyword evidence="3" id="KW-0964">Secreted</keyword>
<comment type="subcellular location">
    <subcellularLocation>
        <location evidence="1">Cell envelope</location>
    </subcellularLocation>
    <subcellularLocation>
        <location evidence="2">Secreted</location>
    </subcellularLocation>
</comment>
<dbReference type="STRING" id="71139.A0A059AQ67"/>
<keyword evidence="5" id="KW-0325">Glycoprotein</keyword>
<evidence type="ECO:0000313" key="8">
    <source>
        <dbReference type="EMBL" id="KCW55836.1"/>
    </source>
</evidence>
<feature type="signal peptide" evidence="6">
    <location>
        <begin position="1"/>
        <end position="19"/>
    </location>
</feature>
<dbReference type="Gramene" id="KCW55836">
    <property type="protein sequence ID" value="KCW55836"/>
    <property type="gene ID" value="EUGRSUZ_I01650"/>
</dbReference>